<dbReference type="PROSITE" id="PS50943">
    <property type="entry name" value="HTH_CROC1"/>
    <property type="match status" value="1"/>
</dbReference>
<accession>A0ABW5F8M4</accession>
<name>A0ABW5F8M4_9BACL</name>
<sequence length="597" mass="66856">MIVSEKVGKRIATLRKTKGLSQEQLAELLHVSAQAVSKWETGKSLPETATLPLLSAALNHSIDSILLPQELVVLSAIYTDGQQELDVTQLVNQFVASDRLSLIPGEHLFPHSWTDSRLKLLLVTYETPDGMYSTFVLKDQLLTIDIHSNGYVSTSDELQIIAAHYGNEQAYRSVADKMKHYEHFRWTQFTATHELFPSLIGNDGQDYLLLVYLNTEGIHAVSCAEGEQIHYSGERSHLYQTRSSRDQCIIEGIPRLGFGRGQDCSWAGAMTLALTARGVVTTYEQVMGYSGACWRVAFEPAWDYSAADALVVYDYSIPACKAYGLSARRANRLEPQQRTAEKLAILEDIRQGRLPLAINLRVAPEWGVITGYLAEGDVLLCRSYFDDETFSELEADAEFQAHMRISQGYLHVDQWPYRLIRLGDQSEAPSALENLYASLRVKLESMQAETLSNSSSYASGFKALELWREGLLDHPWYAAADEEAFSRRLSVNHFCMMALADARRCAAAYLHDSLPLVHDPQQHAALAEMTELYGEMATLLDKYYKEMPDPAILRTTGAAPRASWTTRQREQQAELLAMVATMEHRGDTLAQTVLSLA</sequence>
<keyword evidence="4" id="KW-1185">Reference proteome</keyword>
<dbReference type="SMART" id="SM00530">
    <property type="entry name" value="HTH_XRE"/>
    <property type="match status" value="1"/>
</dbReference>
<reference evidence="4" key="1">
    <citation type="journal article" date="2019" name="Int. J. Syst. Evol. Microbiol.">
        <title>The Global Catalogue of Microorganisms (GCM) 10K type strain sequencing project: providing services to taxonomists for standard genome sequencing and annotation.</title>
        <authorList>
            <consortium name="The Broad Institute Genomics Platform"/>
            <consortium name="The Broad Institute Genome Sequencing Center for Infectious Disease"/>
            <person name="Wu L."/>
            <person name="Ma J."/>
        </authorList>
    </citation>
    <scope>NUCLEOTIDE SEQUENCE [LARGE SCALE GENOMIC DNA]</scope>
    <source>
        <strain evidence="4">CCM 8725</strain>
    </source>
</reference>
<dbReference type="InterPro" id="IPR010982">
    <property type="entry name" value="Lambda_DNA-bd_dom_sf"/>
</dbReference>
<gene>
    <name evidence="3" type="ORF">ACFSX3_04655</name>
</gene>
<proteinExistence type="predicted"/>
<evidence type="ECO:0000313" key="3">
    <source>
        <dbReference type="EMBL" id="MFD2409146.1"/>
    </source>
</evidence>
<keyword evidence="1" id="KW-0238">DNA-binding</keyword>
<protein>
    <submittedName>
        <fullName evidence="3">Helix-turn-helix domain-containing protein</fullName>
    </submittedName>
</protein>
<evidence type="ECO:0000256" key="1">
    <source>
        <dbReference type="ARBA" id="ARBA00023125"/>
    </source>
</evidence>
<evidence type="ECO:0000259" key="2">
    <source>
        <dbReference type="PROSITE" id="PS50943"/>
    </source>
</evidence>
<feature type="domain" description="HTH cro/C1-type" evidence="2">
    <location>
        <begin position="11"/>
        <end position="65"/>
    </location>
</feature>
<evidence type="ECO:0000313" key="4">
    <source>
        <dbReference type="Proteomes" id="UP001597448"/>
    </source>
</evidence>
<dbReference type="InterPro" id="IPR001387">
    <property type="entry name" value="Cro/C1-type_HTH"/>
</dbReference>
<dbReference type="Pfam" id="PF01381">
    <property type="entry name" value="HTH_3"/>
    <property type="match status" value="1"/>
</dbReference>
<organism evidence="3 4">
    <name type="scientific">Paenibacillus rhizoplanae</name>
    <dbReference type="NCBI Taxonomy" id="1917181"/>
    <lineage>
        <taxon>Bacteria</taxon>
        <taxon>Bacillati</taxon>
        <taxon>Bacillota</taxon>
        <taxon>Bacilli</taxon>
        <taxon>Bacillales</taxon>
        <taxon>Paenibacillaceae</taxon>
        <taxon>Paenibacillus</taxon>
    </lineage>
</organism>
<dbReference type="PANTHER" id="PTHR46558">
    <property type="entry name" value="TRACRIPTIONAL REGULATORY PROTEIN-RELATED-RELATED"/>
    <property type="match status" value="1"/>
</dbReference>
<dbReference type="PANTHER" id="PTHR46558:SF11">
    <property type="entry name" value="HTH-TYPE TRANSCRIPTIONAL REGULATOR XRE"/>
    <property type="match status" value="1"/>
</dbReference>
<dbReference type="RefSeq" id="WP_209994058.1">
    <property type="nucleotide sequence ID" value="NZ_JBHSVQ010000001.1"/>
</dbReference>
<dbReference type="Gene3D" id="1.10.260.40">
    <property type="entry name" value="lambda repressor-like DNA-binding domains"/>
    <property type="match status" value="1"/>
</dbReference>
<dbReference type="SUPFAM" id="SSF47413">
    <property type="entry name" value="lambda repressor-like DNA-binding domains"/>
    <property type="match status" value="1"/>
</dbReference>
<dbReference type="CDD" id="cd00093">
    <property type="entry name" value="HTH_XRE"/>
    <property type="match status" value="1"/>
</dbReference>
<dbReference type="EMBL" id="JBHUKY010000012">
    <property type="protein sequence ID" value="MFD2409146.1"/>
    <property type="molecule type" value="Genomic_DNA"/>
</dbReference>
<dbReference type="Proteomes" id="UP001597448">
    <property type="component" value="Unassembled WGS sequence"/>
</dbReference>
<comment type="caution">
    <text evidence="3">The sequence shown here is derived from an EMBL/GenBank/DDBJ whole genome shotgun (WGS) entry which is preliminary data.</text>
</comment>